<reference evidence="1 2" key="1">
    <citation type="submission" date="2019-03" db="EMBL/GenBank/DDBJ databases">
        <title>Genomic Encyclopedia of Type Strains, Phase IV (KMG-IV): sequencing the most valuable type-strain genomes for metagenomic binning, comparative biology and taxonomic classification.</title>
        <authorList>
            <person name="Goeker M."/>
        </authorList>
    </citation>
    <scope>NUCLEOTIDE SEQUENCE [LARGE SCALE GENOMIC DNA]</scope>
    <source>
        <strain evidence="1 2">DSM 45361</strain>
    </source>
</reference>
<organism evidence="1 2">
    <name type="scientific">Labedaea rhizosphaerae</name>
    <dbReference type="NCBI Taxonomy" id="598644"/>
    <lineage>
        <taxon>Bacteria</taxon>
        <taxon>Bacillati</taxon>
        <taxon>Actinomycetota</taxon>
        <taxon>Actinomycetes</taxon>
        <taxon>Pseudonocardiales</taxon>
        <taxon>Pseudonocardiaceae</taxon>
        <taxon>Labedaea</taxon>
    </lineage>
</organism>
<sequence>MSRLIDRVIDRIVPRAKASACSSGYFCNAGGHPGYWYRFCCLDTGCEWSKVSTRCP</sequence>
<name>A0A4R6SH03_LABRH</name>
<accession>A0A4R6SH03</accession>
<comment type="caution">
    <text evidence="1">The sequence shown here is derived from an EMBL/GenBank/DDBJ whole genome shotgun (WGS) entry which is preliminary data.</text>
</comment>
<dbReference type="RefSeq" id="WP_166659159.1">
    <property type="nucleotide sequence ID" value="NZ_SNXZ01000002.1"/>
</dbReference>
<evidence type="ECO:0000313" key="2">
    <source>
        <dbReference type="Proteomes" id="UP000295444"/>
    </source>
</evidence>
<protein>
    <submittedName>
        <fullName evidence="1">Uncharacterized protein</fullName>
    </submittedName>
</protein>
<keyword evidence="2" id="KW-1185">Reference proteome</keyword>
<gene>
    <name evidence="1" type="ORF">EV186_102733</name>
</gene>
<dbReference type="Proteomes" id="UP000295444">
    <property type="component" value="Unassembled WGS sequence"/>
</dbReference>
<proteinExistence type="predicted"/>
<dbReference type="EMBL" id="SNXZ01000002">
    <property type="protein sequence ID" value="TDQ00867.1"/>
    <property type="molecule type" value="Genomic_DNA"/>
</dbReference>
<dbReference type="AlphaFoldDB" id="A0A4R6SH03"/>
<evidence type="ECO:0000313" key="1">
    <source>
        <dbReference type="EMBL" id="TDQ00867.1"/>
    </source>
</evidence>